<evidence type="ECO:0000256" key="3">
    <source>
        <dbReference type="ARBA" id="ARBA00023027"/>
    </source>
</evidence>
<feature type="region of interest" description="Disordered" evidence="5">
    <location>
        <begin position="315"/>
        <end position="342"/>
    </location>
</feature>
<dbReference type="PANTHER" id="PTHR11085:SF8">
    <property type="entry name" value="NAD-DEPENDENT HISTONE DEACETYLASE HST3"/>
    <property type="match status" value="1"/>
</dbReference>
<dbReference type="CDD" id="cd01407">
    <property type="entry name" value="SIR2-fam"/>
    <property type="match status" value="1"/>
</dbReference>
<dbReference type="PROSITE" id="PS50305">
    <property type="entry name" value="SIRTUIN"/>
    <property type="match status" value="1"/>
</dbReference>
<keyword evidence="2" id="KW-0808">Transferase</keyword>
<keyword evidence="8" id="KW-1185">Reference proteome</keyword>
<dbReference type="PANTHER" id="PTHR11085">
    <property type="entry name" value="NAD-DEPENDENT PROTEIN DEACYLASE SIRTUIN-5, MITOCHONDRIAL-RELATED"/>
    <property type="match status" value="1"/>
</dbReference>
<sequence length="385" mass="43473">MKVNIVISQQTQANDQFVADLAACVARSKRVLVITGAGISCSGGIPDFRSSDGLYNLVKKKHPKTVIRGKELFDATLFRDENQTKCFYTFMAELKSLISTAQPTETHSFIRELQEKGQLMRCYTQNIDCLEERLDLPVVQLHGSMAKVKCTLCSSSYNFSSDYEQQFREGSPPPCPKCEHADSERVRLGKRTLATGTLRPDIVLYNEEHPNGETIGRLQASDLKKKPDFMIVMGTSLKIPALKKFIKQAARMVHSTRTGRVVFVNKTPATKEWDSVFDYEVIGDTDEWVKMTQEKLEDEQAMLTAKSRLKEATAREIEKEREEEEEEGRISARSRPAKKPKLSVKITRLTTQTQTQTQTQTKLTGYRVTKRNSAISKATTGVKCK</sequence>
<evidence type="ECO:0000256" key="2">
    <source>
        <dbReference type="ARBA" id="ARBA00022679"/>
    </source>
</evidence>
<comment type="caution">
    <text evidence="7">The sequence shown here is derived from an EMBL/GenBank/DDBJ whole genome shotgun (WGS) entry which is preliminary data.</text>
</comment>
<evidence type="ECO:0000313" key="7">
    <source>
        <dbReference type="EMBL" id="KAL0077014.1"/>
    </source>
</evidence>
<dbReference type="SUPFAM" id="SSF52467">
    <property type="entry name" value="DHS-like NAD/FAD-binding domain"/>
    <property type="match status" value="1"/>
</dbReference>
<comment type="similarity">
    <text evidence="1">Belongs to the sirtuin family. Class I subfamily.</text>
</comment>
<keyword evidence="4" id="KW-0862">Zinc</keyword>
<feature type="active site" description="Proton acceptor" evidence="4">
    <location>
        <position position="142"/>
    </location>
</feature>
<dbReference type="Proteomes" id="UP001448207">
    <property type="component" value="Unassembled WGS sequence"/>
</dbReference>
<dbReference type="Pfam" id="PF02146">
    <property type="entry name" value="SIR2"/>
    <property type="match status" value="1"/>
</dbReference>
<feature type="binding site" evidence="4">
    <location>
        <position position="153"/>
    </location>
    <ligand>
        <name>Zn(2+)</name>
        <dbReference type="ChEBI" id="CHEBI:29105"/>
    </ligand>
</feature>
<keyword evidence="3" id="KW-0520">NAD</keyword>
<protein>
    <submittedName>
        <fullName evidence="7">DHS-like NAD/FAD-binding domain-containing protein</fullName>
    </submittedName>
</protein>
<keyword evidence="4" id="KW-0479">Metal-binding</keyword>
<dbReference type="Gene3D" id="3.30.1600.10">
    <property type="entry name" value="SIR2/SIRT2 'Small Domain"/>
    <property type="match status" value="1"/>
</dbReference>
<dbReference type="InterPro" id="IPR026590">
    <property type="entry name" value="Ssirtuin_cat_dom"/>
</dbReference>
<evidence type="ECO:0000256" key="4">
    <source>
        <dbReference type="PROSITE-ProRule" id="PRU00236"/>
    </source>
</evidence>
<evidence type="ECO:0000313" key="8">
    <source>
        <dbReference type="Proteomes" id="UP001448207"/>
    </source>
</evidence>
<dbReference type="EMBL" id="JBCLYO010000029">
    <property type="protein sequence ID" value="KAL0077014.1"/>
    <property type="molecule type" value="Genomic_DNA"/>
</dbReference>
<dbReference type="InterPro" id="IPR029035">
    <property type="entry name" value="DHS-like_NAD/FAD-binding_dom"/>
</dbReference>
<reference evidence="7 8" key="1">
    <citation type="submission" date="2024-04" db="EMBL/GenBank/DDBJ databases">
        <title>Symmetric and asymmetric DNA N6-adenine methylation regulates different biological responses in Mucorales.</title>
        <authorList>
            <consortium name="Lawrence Berkeley National Laboratory"/>
            <person name="Lax C."/>
            <person name="Mondo S.J."/>
            <person name="Osorio-Concepcion M."/>
            <person name="Muszewska A."/>
            <person name="Corrochano-Luque M."/>
            <person name="Gutierrez G."/>
            <person name="Riley R."/>
            <person name="Lipzen A."/>
            <person name="Guo J."/>
            <person name="Hundley H."/>
            <person name="Amirebrahimi M."/>
            <person name="Ng V."/>
            <person name="Lorenzo-Gutierrez D."/>
            <person name="Binder U."/>
            <person name="Yang J."/>
            <person name="Song Y."/>
            <person name="Canovas D."/>
            <person name="Navarro E."/>
            <person name="Freitag M."/>
            <person name="Gabaldon T."/>
            <person name="Grigoriev I.V."/>
            <person name="Corrochano L.M."/>
            <person name="Nicolas F.E."/>
            <person name="Garre V."/>
        </authorList>
    </citation>
    <scope>NUCLEOTIDE SEQUENCE [LARGE SCALE GENOMIC DNA]</scope>
    <source>
        <strain evidence="7 8">L51</strain>
    </source>
</reference>
<proteinExistence type="inferred from homology"/>
<dbReference type="InterPro" id="IPR003000">
    <property type="entry name" value="Sirtuin"/>
</dbReference>
<evidence type="ECO:0000256" key="5">
    <source>
        <dbReference type="SAM" id="MobiDB-lite"/>
    </source>
</evidence>
<feature type="binding site" evidence="4">
    <location>
        <position position="178"/>
    </location>
    <ligand>
        <name>Zn(2+)</name>
        <dbReference type="ChEBI" id="CHEBI:29105"/>
    </ligand>
</feature>
<dbReference type="InterPro" id="IPR050134">
    <property type="entry name" value="NAD-dep_sirtuin_deacylases"/>
</dbReference>
<name>A0ABR3AMV7_PHYBL</name>
<dbReference type="InterPro" id="IPR026591">
    <property type="entry name" value="Sirtuin_cat_small_dom_sf"/>
</dbReference>
<feature type="binding site" evidence="4">
    <location>
        <position position="150"/>
    </location>
    <ligand>
        <name>Zn(2+)</name>
        <dbReference type="ChEBI" id="CHEBI:29105"/>
    </ligand>
</feature>
<feature type="binding site" evidence="4">
    <location>
        <position position="175"/>
    </location>
    <ligand>
        <name>Zn(2+)</name>
        <dbReference type="ChEBI" id="CHEBI:29105"/>
    </ligand>
</feature>
<evidence type="ECO:0000256" key="1">
    <source>
        <dbReference type="ARBA" id="ARBA00006924"/>
    </source>
</evidence>
<organism evidence="7 8">
    <name type="scientific">Phycomyces blakesleeanus</name>
    <dbReference type="NCBI Taxonomy" id="4837"/>
    <lineage>
        <taxon>Eukaryota</taxon>
        <taxon>Fungi</taxon>
        <taxon>Fungi incertae sedis</taxon>
        <taxon>Mucoromycota</taxon>
        <taxon>Mucoromycotina</taxon>
        <taxon>Mucoromycetes</taxon>
        <taxon>Mucorales</taxon>
        <taxon>Phycomycetaceae</taxon>
        <taxon>Phycomyces</taxon>
    </lineage>
</organism>
<accession>A0ABR3AMV7</accession>
<gene>
    <name evidence="7" type="ORF">J3Q64DRAFT_1684400</name>
</gene>
<feature type="domain" description="Deacetylase sirtuin-type" evidence="6">
    <location>
        <begin position="11"/>
        <end position="297"/>
    </location>
</feature>
<evidence type="ECO:0000259" key="6">
    <source>
        <dbReference type="PROSITE" id="PS50305"/>
    </source>
</evidence>
<dbReference type="Gene3D" id="3.40.50.1220">
    <property type="entry name" value="TPP-binding domain"/>
    <property type="match status" value="1"/>
</dbReference>